<gene>
    <name evidence="5" type="ORF">V5E97_10410</name>
</gene>
<dbReference type="RefSeq" id="WP_406699278.1">
    <property type="nucleotide sequence ID" value="NZ_CP155447.1"/>
</dbReference>
<dbReference type="InterPro" id="IPR000671">
    <property type="entry name" value="Peptidase_A31"/>
</dbReference>
<organism evidence="5">
    <name type="scientific">Singulisphaera sp. Ch08</name>
    <dbReference type="NCBI Taxonomy" id="3120278"/>
    <lineage>
        <taxon>Bacteria</taxon>
        <taxon>Pseudomonadati</taxon>
        <taxon>Planctomycetota</taxon>
        <taxon>Planctomycetia</taxon>
        <taxon>Isosphaerales</taxon>
        <taxon>Isosphaeraceae</taxon>
        <taxon>Singulisphaera</taxon>
    </lineage>
</organism>
<keyword evidence="2 5" id="KW-0645">Protease</keyword>
<protein>
    <submittedName>
        <fullName evidence="5">Hydrogenase maturation protease</fullName>
    </submittedName>
</protein>
<accession>A0AAU7CLN9</accession>
<dbReference type="EMBL" id="CP155447">
    <property type="protein sequence ID" value="XBH06427.1"/>
    <property type="molecule type" value="Genomic_DNA"/>
</dbReference>
<dbReference type="Pfam" id="PF01750">
    <property type="entry name" value="HycI"/>
    <property type="match status" value="1"/>
</dbReference>
<dbReference type="SUPFAM" id="SSF53163">
    <property type="entry name" value="HybD-like"/>
    <property type="match status" value="1"/>
</dbReference>
<evidence type="ECO:0000256" key="3">
    <source>
        <dbReference type="ARBA" id="ARBA00022750"/>
    </source>
</evidence>
<dbReference type="Gene3D" id="3.40.50.1450">
    <property type="entry name" value="HybD-like"/>
    <property type="match status" value="1"/>
</dbReference>
<dbReference type="PRINTS" id="PR00446">
    <property type="entry name" value="HYDRGNUPTAKE"/>
</dbReference>
<evidence type="ECO:0000256" key="1">
    <source>
        <dbReference type="ARBA" id="ARBA00006814"/>
    </source>
</evidence>
<evidence type="ECO:0000256" key="2">
    <source>
        <dbReference type="ARBA" id="ARBA00022670"/>
    </source>
</evidence>
<dbReference type="GO" id="GO:0004190">
    <property type="term" value="F:aspartic-type endopeptidase activity"/>
    <property type="evidence" value="ECO:0007669"/>
    <property type="project" value="UniProtKB-KW"/>
</dbReference>
<dbReference type="PANTHER" id="PTHR30302">
    <property type="entry name" value="HYDROGENASE 1 MATURATION PROTEASE"/>
    <property type="match status" value="1"/>
</dbReference>
<dbReference type="PANTHER" id="PTHR30302:SF1">
    <property type="entry name" value="HYDROGENASE 2 MATURATION PROTEASE"/>
    <property type="match status" value="1"/>
</dbReference>
<sequence>MSLVPQVLIACVGNIFLGDDAFGPEVARRLAGRPRPDGVRLVDFGIRGFDLALALLDEATDVAILVDALPRGAAPGTLSVIEPEWEEAIPLAGSRHEGTMIETHSLDPVRVFRLVLALGGRPKPVLLVGCEPTPLTEEDDPTMRLSAPVERALDDAVLLVESLVVQVRERRGVGASQ</sequence>
<name>A0AAU7CLN9_9BACT</name>
<keyword evidence="4" id="KW-0378">Hydrolase</keyword>
<dbReference type="AlphaFoldDB" id="A0AAU7CLN9"/>
<comment type="similarity">
    <text evidence="1">Belongs to the peptidase A31 family.</text>
</comment>
<reference evidence="5" key="1">
    <citation type="submission" date="2024-05" db="EMBL/GenBank/DDBJ databases">
        <title>Planctomycetes of the genus Singulisphaera possess chitinolytic capabilities.</title>
        <authorList>
            <person name="Ivanova A."/>
        </authorList>
    </citation>
    <scope>NUCLEOTIDE SEQUENCE</scope>
    <source>
        <strain evidence="5">Ch08T</strain>
    </source>
</reference>
<dbReference type="GO" id="GO:0008047">
    <property type="term" value="F:enzyme activator activity"/>
    <property type="evidence" value="ECO:0007669"/>
    <property type="project" value="InterPro"/>
</dbReference>
<proteinExistence type="inferred from homology"/>
<keyword evidence="3" id="KW-0064">Aspartyl protease</keyword>
<evidence type="ECO:0000313" key="5">
    <source>
        <dbReference type="EMBL" id="XBH06427.1"/>
    </source>
</evidence>
<dbReference type="GO" id="GO:0016485">
    <property type="term" value="P:protein processing"/>
    <property type="evidence" value="ECO:0007669"/>
    <property type="project" value="TreeGrafter"/>
</dbReference>
<dbReference type="InterPro" id="IPR023430">
    <property type="entry name" value="Pept_HybD-like_dom_sf"/>
</dbReference>
<evidence type="ECO:0000256" key="4">
    <source>
        <dbReference type="ARBA" id="ARBA00022801"/>
    </source>
</evidence>
<dbReference type="NCBIfam" id="TIGR00072">
    <property type="entry name" value="hydrog_prot"/>
    <property type="match status" value="1"/>
</dbReference>